<dbReference type="PANTHER" id="PTHR11782:SF83">
    <property type="entry name" value="GUANOSINE-DIPHOSPHATASE"/>
    <property type="match status" value="1"/>
</dbReference>
<dbReference type="GO" id="GO:0017110">
    <property type="term" value="F:nucleoside diphosphate phosphatase activity"/>
    <property type="evidence" value="ECO:0007669"/>
    <property type="project" value="TreeGrafter"/>
</dbReference>
<evidence type="ECO:0000256" key="1">
    <source>
        <dbReference type="ARBA" id="ARBA00009283"/>
    </source>
</evidence>
<evidence type="ECO:0000256" key="6">
    <source>
        <dbReference type="SAM" id="Phobius"/>
    </source>
</evidence>
<feature type="region of interest" description="Disordered" evidence="5">
    <location>
        <begin position="28"/>
        <end position="54"/>
    </location>
</feature>
<gene>
    <name evidence="7" type="ORF">ENH_00053110</name>
</gene>
<feature type="active site" description="Proton acceptor" evidence="3">
    <location>
        <position position="278"/>
    </location>
</feature>
<dbReference type="PANTHER" id="PTHR11782">
    <property type="entry name" value="ADENOSINE/GUANOSINE DIPHOSPHATASE"/>
    <property type="match status" value="1"/>
</dbReference>
<keyword evidence="4" id="KW-0067">ATP-binding</keyword>
<keyword evidence="2" id="KW-0378">Hydrolase</keyword>
<dbReference type="VEuPathDB" id="ToxoDB:ENH_00053110"/>
<accession>U6MHS2</accession>
<feature type="compositionally biased region" description="Pro residues" evidence="5">
    <location>
        <begin position="36"/>
        <end position="54"/>
    </location>
</feature>
<evidence type="ECO:0000313" key="8">
    <source>
        <dbReference type="Proteomes" id="UP000030754"/>
    </source>
</evidence>
<dbReference type="GO" id="GO:0009134">
    <property type="term" value="P:nucleoside diphosphate catabolic process"/>
    <property type="evidence" value="ECO:0007669"/>
    <property type="project" value="TreeGrafter"/>
</dbReference>
<evidence type="ECO:0000256" key="2">
    <source>
        <dbReference type="ARBA" id="ARBA00022801"/>
    </source>
</evidence>
<feature type="non-terminal residue" evidence="7">
    <location>
        <position position="379"/>
    </location>
</feature>
<dbReference type="Pfam" id="PF01150">
    <property type="entry name" value="GDA1_CD39"/>
    <property type="match status" value="1"/>
</dbReference>
<reference evidence="7" key="2">
    <citation type="submission" date="2013-10" db="EMBL/GenBank/DDBJ databases">
        <authorList>
            <person name="Aslett M."/>
        </authorList>
    </citation>
    <scope>NUCLEOTIDE SEQUENCE [LARGE SCALE GENOMIC DNA]</scope>
    <source>
        <strain evidence="7">Houghton</strain>
    </source>
</reference>
<organism evidence="7 8">
    <name type="scientific">Eimeria necatrix</name>
    <dbReference type="NCBI Taxonomy" id="51315"/>
    <lineage>
        <taxon>Eukaryota</taxon>
        <taxon>Sar</taxon>
        <taxon>Alveolata</taxon>
        <taxon>Apicomplexa</taxon>
        <taxon>Conoidasida</taxon>
        <taxon>Coccidia</taxon>
        <taxon>Eucoccidiorida</taxon>
        <taxon>Eimeriorina</taxon>
        <taxon>Eimeriidae</taxon>
        <taxon>Eimeria</taxon>
    </lineage>
</organism>
<proteinExistence type="inferred from homology"/>
<keyword evidence="4" id="KW-0547">Nucleotide-binding</keyword>
<feature type="binding site" evidence="4">
    <location>
        <begin position="308"/>
        <end position="312"/>
    </location>
    <ligand>
        <name>ATP</name>
        <dbReference type="ChEBI" id="CHEBI:30616"/>
    </ligand>
</feature>
<dbReference type="InterPro" id="IPR000407">
    <property type="entry name" value="GDA1_CD39_NTPase"/>
</dbReference>
<keyword evidence="8" id="KW-1185">Reference proteome</keyword>
<feature type="transmembrane region" description="Helical" evidence="6">
    <location>
        <begin position="205"/>
        <end position="223"/>
    </location>
</feature>
<dbReference type="Gene3D" id="3.30.420.150">
    <property type="entry name" value="Exopolyphosphatase. Domain 2"/>
    <property type="match status" value="1"/>
</dbReference>
<sequence length="379" mass="39489">MAPRVFSRGPRRGAPSWSWRRSASAEAARSYVAAPDSPPQPEGPPGGPPSGPPSGSPWWGQWWCLGAPRWGLRGWWPWGGAPRGPRAAEGSSWVCAFEGAPPGRVAGAPGRGPLPLWLERGWGWLLLLLLLLLLLSGWAVLAAWGSVGAPLGPLLGAPPAVDYGVVIDCGSHGSRVNVFRWQFSPGLAAAFGGPPGAFALQLQQMVAAAAAALAAAGVAAAALRGVPLYVKATAGLRALQQQQRDLLLQQLRLLLQDQTLNPFFFRGDFARVLSGEEEAAFSWVAANALQQTLGGPPGASRGALELGGSSAQIAFSPAATSLLEGFFALHLGPLYLRLYAHSFLAYGWAERLHRASVKLAAAGLLGAPRGAPGGPREGA</sequence>
<dbReference type="Proteomes" id="UP000030754">
    <property type="component" value="Unassembled WGS sequence"/>
</dbReference>
<reference evidence="7" key="1">
    <citation type="submission" date="2013-10" db="EMBL/GenBank/DDBJ databases">
        <title>Genomic analysis of the causative agents of coccidiosis in chickens.</title>
        <authorList>
            <person name="Reid A.J."/>
            <person name="Blake D."/>
            <person name="Billington K."/>
            <person name="Browne H."/>
            <person name="Dunn M."/>
            <person name="Hung S."/>
            <person name="Kawahara F."/>
            <person name="Miranda-Saavedra D."/>
            <person name="Mourier T."/>
            <person name="Nagra H."/>
            <person name="Otto T.D."/>
            <person name="Rawlings N."/>
            <person name="Sanchez A."/>
            <person name="Sanders M."/>
            <person name="Subramaniam C."/>
            <person name="Tay Y."/>
            <person name="Dear P."/>
            <person name="Doerig C."/>
            <person name="Gruber A."/>
            <person name="Parkinson J."/>
            <person name="Shirley M."/>
            <person name="Wan K.L."/>
            <person name="Berriman M."/>
            <person name="Tomley F."/>
            <person name="Pain A."/>
        </authorList>
    </citation>
    <scope>NUCLEOTIDE SEQUENCE [LARGE SCALE GENOMIC DNA]</scope>
    <source>
        <strain evidence="7">Houghton</strain>
    </source>
</reference>
<keyword evidence="6" id="KW-0812">Transmembrane</keyword>
<keyword evidence="6" id="KW-1133">Transmembrane helix</keyword>
<evidence type="ECO:0000256" key="5">
    <source>
        <dbReference type="SAM" id="MobiDB-lite"/>
    </source>
</evidence>
<dbReference type="Gene3D" id="3.30.420.40">
    <property type="match status" value="1"/>
</dbReference>
<dbReference type="OrthoDB" id="6372431at2759"/>
<comment type="similarity">
    <text evidence="1">Belongs to the GDA1/CD39 NTPase family.</text>
</comment>
<evidence type="ECO:0000256" key="4">
    <source>
        <dbReference type="PIRSR" id="PIRSR600407-2"/>
    </source>
</evidence>
<feature type="transmembrane region" description="Helical" evidence="6">
    <location>
        <begin position="121"/>
        <end position="144"/>
    </location>
</feature>
<protein>
    <recommendedName>
        <fullName evidence="9">Ectonucleoside triphosphate diphosphohydrolase 6</fullName>
    </recommendedName>
</protein>
<name>U6MHS2_9EIME</name>
<dbReference type="EMBL" id="HG722873">
    <property type="protein sequence ID" value="CDJ63812.1"/>
    <property type="molecule type" value="Genomic_DNA"/>
</dbReference>
<dbReference type="RefSeq" id="XP_013439137.1">
    <property type="nucleotide sequence ID" value="XM_013583683.1"/>
</dbReference>
<dbReference type="GO" id="GO:0005524">
    <property type="term" value="F:ATP binding"/>
    <property type="evidence" value="ECO:0007669"/>
    <property type="project" value="UniProtKB-KW"/>
</dbReference>
<dbReference type="GO" id="GO:0016020">
    <property type="term" value="C:membrane"/>
    <property type="evidence" value="ECO:0007669"/>
    <property type="project" value="TreeGrafter"/>
</dbReference>
<evidence type="ECO:0008006" key="9">
    <source>
        <dbReference type="Google" id="ProtNLM"/>
    </source>
</evidence>
<keyword evidence="6" id="KW-0472">Membrane</keyword>
<evidence type="ECO:0000313" key="7">
    <source>
        <dbReference type="EMBL" id="CDJ63812.1"/>
    </source>
</evidence>
<dbReference type="AlphaFoldDB" id="U6MHS2"/>
<dbReference type="GeneID" id="25475458"/>
<evidence type="ECO:0000256" key="3">
    <source>
        <dbReference type="PIRSR" id="PIRSR600407-1"/>
    </source>
</evidence>
<feature type="region of interest" description="Disordered" evidence="5">
    <location>
        <begin position="1"/>
        <end position="20"/>
    </location>
</feature>